<evidence type="ECO:0000313" key="1">
    <source>
        <dbReference type="EMBL" id="MBK0379804.1"/>
    </source>
</evidence>
<dbReference type="EMBL" id="JAEHFW010000002">
    <property type="protein sequence ID" value="MBK0379804.1"/>
    <property type="molecule type" value="Genomic_DNA"/>
</dbReference>
<sequence length="49" mass="5785">MRELFNKDHHFDFEASTIGSVFDFISKYHYLFAVQLIGYFVPSRLPGSR</sequence>
<protein>
    <submittedName>
        <fullName evidence="1">Uncharacterized protein</fullName>
    </submittedName>
</protein>
<dbReference type="RefSeq" id="WP_200066349.1">
    <property type="nucleotide sequence ID" value="NZ_JAEHFW010000002.1"/>
</dbReference>
<accession>A0A934PS63</accession>
<keyword evidence="2" id="KW-1185">Reference proteome</keyword>
<dbReference type="AlphaFoldDB" id="A0A934PS63"/>
<dbReference type="Proteomes" id="UP000613193">
    <property type="component" value="Unassembled WGS sequence"/>
</dbReference>
<organism evidence="1 2">
    <name type="scientific">Mucilaginibacter segetis</name>
    <dbReference type="NCBI Taxonomy" id="2793071"/>
    <lineage>
        <taxon>Bacteria</taxon>
        <taxon>Pseudomonadati</taxon>
        <taxon>Bacteroidota</taxon>
        <taxon>Sphingobacteriia</taxon>
        <taxon>Sphingobacteriales</taxon>
        <taxon>Sphingobacteriaceae</taxon>
        <taxon>Mucilaginibacter</taxon>
    </lineage>
</organism>
<proteinExistence type="predicted"/>
<reference evidence="1" key="1">
    <citation type="submission" date="2020-12" db="EMBL/GenBank/DDBJ databases">
        <title>Bacterial novel species Mucilaginibacter sp. SD-g isolated from soil.</title>
        <authorList>
            <person name="Jung H.-Y."/>
        </authorList>
    </citation>
    <scope>NUCLEOTIDE SEQUENCE</scope>
    <source>
        <strain evidence="1">SD-g</strain>
    </source>
</reference>
<name>A0A934PS63_9SPHI</name>
<comment type="caution">
    <text evidence="1">The sequence shown here is derived from an EMBL/GenBank/DDBJ whole genome shotgun (WGS) entry which is preliminary data.</text>
</comment>
<evidence type="ECO:0000313" key="2">
    <source>
        <dbReference type="Proteomes" id="UP000613193"/>
    </source>
</evidence>
<gene>
    <name evidence="1" type="ORF">I5M19_10825</name>
</gene>